<reference evidence="4" key="1">
    <citation type="journal article" date="2013" name="Nature">
        <title>Pan genome of the phytoplankton Emiliania underpins its global distribution.</title>
        <authorList>
            <person name="Read B.A."/>
            <person name="Kegel J."/>
            <person name="Klute M.J."/>
            <person name="Kuo A."/>
            <person name="Lefebvre S.C."/>
            <person name="Maumus F."/>
            <person name="Mayer C."/>
            <person name="Miller J."/>
            <person name="Monier A."/>
            <person name="Salamov A."/>
            <person name="Young J."/>
            <person name="Aguilar M."/>
            <person name="Claverie J.M."/>
            <person name="Frickenhaus S."/>
            <person name="Gonzalez K."/>
            <person name="Herman E.K."/>
            <person name="Lin Y.C."/>
            <person name="Napier J."/>
            <person name="Ogata H."/>
            <person name="Sarno A.F."/>
            <person name="Shmutz J."/>
            <person name="Schroeder D."/>
            <person name="de Vargas C."/>
            <person name="Verret F."/>
            <person name="von Dassow P."/>
            <person name="Valentin K."/>
            <person name="Van de Peer Y."/>
            <person name="Wheeler G."/>
            <person name="Dacks J.B."/>
            <person name="Delwiche C.F."/>
            <person name="Dyhrman S.T."/>
            <person name="Glockner G."/>
            <person name="John U."/>
            <person name="Richards T."/>
            <person name="Worden A.Z."/>
            <person name="Zhang X."/>
            <person name="Grigoriev I.V."/>
            <person name="Allen A.E."/>
            <person name="Bidle K."/>
            <person name="Borodovsky M."/>
            <person name="Bowler C."/>
            <person name="Brownlee C."/>
            <person name="Cock J.M."/>
            <person name="Elias M."/>
            <person name="Gladyshev V.N."/>
            <person name="Groth M."/>
            <person name="Guda C."/>
            <person name="Hadaegh A."/>
            <person name="Iglesias-Rodriguez M.D."/>
            <person name="Jenkins J."/>
            <person name="Jones B.M."/>
            <person name="Lawson T."/>
            <person name="Leese F."/>
            <person name="Lindquist E."/>
            <person name="Lobanov A."/>
            <person name="Lomsadze A."/>
            <person name="Malik S.B."/>
            <person name="Marsh M.E."/>
            <person name="Mackinder L."/>
            <person name="Mock T."/>
            <person name="Mueller-Roeber B."/>
            <person name="Pagarete A."/>
            <person name="Parker M."/>
            <person name="Probert I."/>
            <person name="Quesneville H."/>
            <person name="Raines C."/>
            <person name="Rensing S.A."/>
            <person name="Riano-Pachon D.M."/>
            <person name="Richier S."/>
            <person name="Rokitta S."/>
            <person name="Shiraiwa Y."/>
            <person name="Soanes D.M."/>
            <person name="van der Giezen M."/>
            <person name="Wahlund T.M."/>
            <person name="Williams B."/>
            <person name="Wilson W."/>
            <person name="Wolfe G."/>
            <person name="Wurch L.L."/>
        </authorList>
    </citation>
    <scope>NUCLEOTIDE SEQUENCE</scope>
</reference>
<dbReference type="EnsemblProtists" id="EOD38396">
    <property type="protein sequence ID" value="EOD38396"/>
    <property type="gene ID" value="EMIHUDRAFT_251824"/>
</dbReference>
<accession>A0A0D3KRL1</accession>
<protein>
    <submittedName>
        <fullName evidence="3">Uncharacterized protein</fullName>
    </submittedName>
</protein>
<dbReference type="RefSeq" id="XP_005790825.1">
    <property type="nucleotide sequence ID" value="XM_005790768.1"/>
</dbReference>
<dbReference type="PaxDb" id="2903-EOD38396"/>
<keyword evidence="1" id="KW-0472">Membrane</keyword>
<dbReference type="KEGG" id="ehx:EMIHUDRAFT_251824"/>
<keyword evidence="2" id="KW-0732">Signal</keyword>
<sequence length="113" mass="12131">ALLLISALPPLLALQPSSSERPLLLALVWWPLLLVALAVGFLLWLRFARLHRPPSPAVGESWVPWAVAQLSHGASEADVRNALREQLGRAAGGSEAGLVDSVVAAAQRRARFE</sequence>
<keyword evidence="1" id="KW-0812">Transmembrane</keyword>
<evidence type="ECO:0000313" key="4">
    <source>
        <dbReference type="Proteomes" id="UP000013827"/>
    </source>
</evidence>
<evidence type="ECO:0000256" key="2">
    <source>
        <dbReference type="SAM" id="SignalP"/>
    </source>
</evidence>
<dbReference type="Proteomes" id="UP000013827">
    <property type="component" value="Unassembled WGS sequence"/>
</dbReference>
<dbReference type="AlphaFoldDB" id="A0A0D3KRL1"/>
<keyword evidence="4" id="KW-1185">Reference proteome</keyword>
<feature type="transmembrane region" description="Helical" evidence="1">
    <location>
        <begin position="29"/>
        <end position="47"/>
    </location>
</feature>
<dbReference type="GeneID" id="17283670"/>
<organism evidence="3 4">
    <name type="scientific">Emiliania huxleyi (strain CCMP1516)</name>
    <dbReference type="NCBI Taxonomy" id="280463"/>
    <lineage>
        <taxon>Eukaryota</taxon>
        <taxon>Haptista</taxon>
        <taxon>Haptophyta</taxon>
        <taxon>Prymnesiophyceae</taxon>
        <taxon>Isochrysidales</taxon>
        <taxon>Noelaerhabdaceae</taxon>
        <taxon>Emiliania</taxon>
    </lineage>
</organism>
<dbReference type="HOGENOM" id="CLU_2140009_0_0_1"/>
<name>A0A0D3KRL1_EMIH1</name>
<feature type="chain" id="PRO_5044291911" evidence="2">
    <location>
        <begin position="20"/>
        <end position="113"/>
    </location>
</feature>
<evidence type="ECO:0000313" key="3">
    <source>
        <dbReference type="EnsemblProtists" id="EOD38396"/>
    </source>
</evidence>
<proteinExistence type="predicted"/>
<reference evidence="3" key="2">
    <citation type="submission" date="2024-10" db="UniProtKB">
        <authorList>
            <consortium name="EnsemblProtists"/>
        </authorList>
    </citation>
    <scope>IDENTIFICATION</scope>
</reference>
<keyword evidence="1" id="KW-1133">Transmembrane helix</keyword>
<feature type="signal peptide" evidence="2">
    <location>
        <begin position="1"/>
        <end position="19"/>
    </location>
</feature>
<evidence type="ECO:0000256" key="1">
    <source>
        <dbReference type="SAM" id="Phobius"/>
    </source>
</evidence>